<keyword evidence="3" id="KW-1185">Reference proteome</keyword>
<reference evidence="3" key="1">
    <citation type="submission" date="2024-05" db="EMBL/GenBank/DDBJ databases">
        <authorList>
            <person name="Garin V.P."/>
            <person name="Arshad I."/>
            <person name="Mak A."/>
            <person name="Orr M.A."/>
            <person name="Cho C."/>
            <person name="Kyla G.P."/>
            <person name="Liu J."/>
            <person name="Peri J.N."/>
            <person name="Esherick S.A."/>
            <person name="Shera S."/>
            <person name="Suani E."/>
            <person name="Faulkner C."/>
            <person name="Bonthala P."/>
            <person name="Wong M.A."/>
            <person name="Yao J."/>
            <person name="Santaolaya C."/>
            <person name="Santos E.A."/>
            <person name="Qin K."/>
            <person name="Yang E."/>
            <person name="Shao S.B."/>
            <person name="Moore J.P."/>
            <person name="Mathkour Y.H."/>
            <person name="Gallagher H.R."/>
            <person name="White L.T."/>
            <person name="Givan S.V."/>
            <person name="Chan R.W."/>
            <person name="Infante A."/>
            <person name="Anand S."/>
            <person name="Almeida T.I."/>
            <person name="De G.A."/>
            <person name="Trinh U.L."/>
            <person name="Bhatt K."/>
            <person name="Sanoyca A.J."/>
            <person name="Chong T."/>
            <person name="Liu R."/>
            <person name="Liang E."/>
            <person name="Castellanos S."/>
            <person name="Chang A.P."/>
            <person name="Stephenson J.C."/>
            <person name="Zorawik M."/>
            <person name="Garza D.R."/>
            <person name="Reddi K."/>
            <person name="Bouklas T."/>
            <person name="Freise A.C."/>
            <person name="Klyczek K."/>
            <person name="Ko C."/>
            <person name="Russell D.A."/>
            <person name="Jacobs-Sera D."/>
            <person name="Hatfull G.F."/>
        </authorList>
    </citation>
    <scope>NUCLEOTIDE SEQUENCE [LARGE SCALE GENOMIC DNA]</scope>
</reference>
<feature type="domain" description="Glutaredoxin" evidence="1">
    <location>
        <begin position="5"/>
        <end position="66"/>
    </location>
</feature>
<dbReference type="Proteomes" id="UP001303520">
    <property type="component" value="Segment"/>
</dbReference>
<dbReference type="InterPro" id="IPR036249">
    <property type="entry name" value="Thioredoxin-like_sf"/>
</dbReference>
<protein>
    <submittedName>
        <fullName evidence="2">NrdH-like glutaredoxin</fullName>
    </submittedName>
</protein>
<dbReference type="SUPFAM" id="SSF52833">
    <property type="entry name" value="Thioredoxin-like"/>
    <property type="match status" value="1"/>
</dbReference>
<name>A0AA96KAG2_9CAUD</name>
<dbReference type="EMBL" id="OR553891">
    <property type="protein sequence ID" value="WNN93684.1"/>
    <property type="molecule type" value="Genomic_DNA"/>
</dbReference>
<dbReference type="InterPro" id="IPR002109">
    <property type="entry name" value="Glutaredoxin"/>
</dbReference>
<organism evidence="2 3">
    <name type="scientific">Arthrobacter phage CallinAllBarbz</name>
    <dbReference type="NCBI Taxonomy" id="3077790"/>
    <lineage>
        <taxon>Viruses</taxon>
        <taxon>Duplodnaviria</taxon>
        <taxon>Heunggongvirae</taxon>
        <taxon>Uroviricota</taxon>
        <taxon>Caudoviricetes</taxon>
        <taxon>Casidaviridae</taxon>
        <taxon>Baileybluvirus</taxon>
        <taxon>Baileybluvirus callinallbarbz</taxon>
    </lineage>
</organism>
<dbReference type="Gene3D" id="3.40.30.10">
    <property type="entry name" value="Glutaredoxin"/>
    <property type="match status" value="1"/>
</dbReference>
<proteinExistence type="predicted"/>
<accession>A0AA96KAG2</accession>
<gene>
    <name evidence="2" type="primary">34</name>
    <name evidence="2" type="ORF">SEA_CALLINALLBARBZ_34</name>
</gene>
<dbReference type="Pfam" id="PF00462">
    <property type="entry name" value="Glutaredoxin"/>
    <property type="match status" value="1"/>
</dbReference>
<evidence type="ECO:0000259" key="1">
    <source>
        <dbReference type="Pfam" id="PF00462"/>
    </source>
</evidence>
<evidence type="ECO:0000313" key="3">
    <source>
        <dbReference type="Proteomes" id="UP001303520"/>
    </source>
</evidence>
<sequence>MASKIIIYSSTTCQPCRVLSLRLDRAGISHDVIKLDTDADALAALKARLGVDIVHTPTVEVDGQIVMQGLDGDAIRDLIEAHS</sequence>
<evidence type="ECO:0000313" key="2">
    <source>
        <dbReference type="EMBL" id="WNN93684.1"/>
    </source>
</evidence>